<evidence type="ECO:0000313" key="1">
    <source>
        <dbReference type="EMBL" id="MFB5190106.1"/>
    </source>
</evidence>
<sequence>MNPVEETQIRPYMKELLSLCATKVEEFRLLGYEEAKLEQVWSFVCAKLPADTPIHRMVDFILSIRVMDFMNYQTIEAYKGEL</sequence>
<dbReference type="Proteomes" id="UP001579974">
    <property type="component" value="Unassembled WGS sequence"/>
</dbReference>
<dbReference type="Pfam" id="PF13797">
    <property type="entry name" value="Post_transc_reg"/>
    <property type="match status" value="1"/>
</dbReference>
<keyword evidence="2" id="KW-1185">Reference proteome</keyword>
<dbReference type="EMBL" id="JBDXSU010000004">
    <property type="protein sequence ID" value="MFB5190106.1"/>
    <property type="molecule type" value="Genomic_DNA"/>
</dbReference>
<evidence type="ECO:0000313" key="2">
    <source>
        <dbReference type="Proteomes" id="UP001579974"/>
    </source>
</evidence>
<name>A0ABV5AD25_9BACL</name>
<accession>A0ABV5AD25</accession>
<proteinExistence type="predicted"/>
<gene>
    <name evidence="1" type="ORF">KKP3000_003499</name>
</gene>
<organism evidence="1 2">
    <name type="scientific">Alicyclobacillus fastidiosus</name>
    <dbReference type="NCBI Taxonomy" id="392011"/>
    <lineage>
        <taxon>Bacteria</taxon>
        <taxon>Bacillati</taxon>
        <taxon>Bacillota</taxon>
        <taxon>Bacilli</taxon>
        <taxon>Bacillales</taxon>
        <taxon>Alicyclobacillaceae</taxon>
        <taxon>Alicyclobacillus</taxon>
    </lineage>
</organism>
<comment type="caution">
    <text evidence="1">The sequence shown here is derived from an EMBL/GenBank/DDBJ whole genome shotgun (WGS) entry which is preliminary data.</text>
</comment>
<dbReference type="RefSeq" id="WP_275476110.1">
    <property type="nucleotide sequence ID" value="NZ_CP162940.1"/>
</dbReference>
<protein>
    <submittedName>
        <fullName evidence="1">Post-transcriptional regulator</fullName>
    </submittedName>
</protein>
<dbReference type="InterPro" id="IPR025716">
    <property type="entry name" value="Post-transcriptional_regulator"/>
</dbReference>
<reference evidence="1 2" key="1">
    <citation type="journal article" date="2024" name="Int. J. Mol. Sci.">
        <title>Exploration of Alicyclobacillus spp. Genome in Search of Antibiotic Resistance.</title>
        <authorList>
            <person name="Bucka-Kolendo J."/>
            <person name="Kiousi D.E."/>
            <person name="Dekowska A."/>
            <person name="Mikolajczuk-Szczyrba A."/>
            <person name="Karadedos D.M."/>
            <person name="Michael P."/>
            <person name="Galanis A."/>
            <person name="Sokolowska B."/>
        </authorList>
    </citation>
    <scope>NUCLEOTIDE SEQUENCE [LARGE SCALE GENOMIC DNA]</scope>
    <source>
        <strain evidence="1 2">KKP 3000</strain>
    </source>
</reference>